<dbReference type="Proteomes" id="UP001055429">
    <property type="component" value="Chromosome"/>
</dbReference>
<evidence type="ECO:0000313" key="2">
    <source>
        <dbReference type="Proteomes" id="UP001055429"/>
    </source>
</evidence>
<reference evidence="1" key="1">
    <citation type="submission" date="2022-05" db="EMBL/GenBank/DDBJ databases">
        <title>Brevundimonas albigilva TT17 genome sequence.</title>
        <authorList>
            <person name="Lee K."/>
            <person name="Son H."/>
        </authorList>
    </citation>
    <scope>NUCLEOTIDE SEQUENCE</scope>
    <source>
        <strain evidence="1">TT17</strain>
    </source>
</reference>
<proteinExistence type="predicted"/>
<dbReference type="EMBL" id="CP097649">
    <property type="protein sequence ID" value="URI14858.1"/>
    <property type="molecule type" value="Genomic_DNA"/>
</dbReference>
<protein>
    <submittedName>
        <fullName evidence="1">Uncharacterized protein</fullName>
    </submittedName>
</protein>
<evidence type="ECO:0000313" key="1">
    <source>
        <dbReference type="EMBL" id="URI14858.1"/>
    </source>
</evidence>
<dbReference type="RefSeq" id="WP_250201727.1">
    <property type="nucleotide sequence ID" value="NZ_CP097649.1"/>
</dbReference>
<sequence length="83" mass="8805">MVGRPLRIDLETKQVVQALHLLAQDLLAGLDTPISFSMGFQADSSLGRLLGSLVLTQGEAVVAFECDADFVAAGHGRKLPEQA</sequence>
<gene>
    <name evidence="1" type="ORF">M8231_13740</name>
</gene>
<accession>A0ABY4SJ89</accession>
<keyword evidence="2" id="KW-1185">Reference proteome</keyword>
<organism evidence="1 2">
    <name type="scientific">Brevundimonas albigilva</name>
    <dbReference type="NCBI Taxonomy" id="1312364"/>
    <lineage>
        <taxon>Bacteria</taxon>
        <taxon>Pseudomonadati</taxon>
        <taxon>Pseudomonadota</taxon>
        <taxon>Alphaproteobacteria</taxon>
        <taxon>Caulobacterales</taxon>
        <taxon>Caulobacteraceae</taxon>
        <taxon>Brevundimonas</taxon>
    </lineage>
</organism>
<name>A0ABY4SJ89_9CAUL</name>